<keyword evidence="10 13" id="KW-0472">Membrane</keyword>
<comment type="subcellular location">
    <subcellularLocation>
        <location evidence="1">Membrane</location>
        <topology evidence="1">Single-pass membrane protein</topology>
    </subcellularLocation>
</comment>
<dbReference type="GO" id="GO:0016705">
    <property type="term" value="F:oxidoreductase activity, acting on paired donors, with incorporation or reduction of molecular oxygen"/>
    <property type="evidence" value="ECO:0007669"/>
    <property type="project" value="InterPro"/>
</dbReference>
<dbReference type="PROSITE" id="PS00086">
    <property type="entry name" value="CYTOCHROME_P450"/>
    <property type="match status" value="1"/>
</dbReference>
<keyword evidence="5 11" id="KW-0479">Metal-binding</keyword>
<dbReference type="FunFam" id="1.10.630.10:FF:000007">
    <property type="entry name" value="Cytochrome P450 76C4"/>
    <property type="match status" value="1"/>
</dbReference>
<name>A0A977QAC1_CALAM</name>
<evidence type="ECO:0000256" key="3">
    <source>
        <dbReference type="ARBA" id="ARBA00022617"/>
    </source>
</evidence>
<keyword evidence="7 12" id="KW-0560">Oxidoreductase</keyword>
<evidence type="ECO:0000256" key="7">
    <source>
        <dbReference type="ARBA" id="ARBA00023002"/>
    </source>
</evidence>
<evidence type="ECO:0000256" key="4">
    <source>
        <dbReference type="ARBA" id="ARBA00022692"/>
    </source>
</evidence>
<keyword evidence="3 11" id="KW-0349">Heme</keyword>
<evidence type="ECO:0000256" key="8">
    <source>
        <dbReference type="ARBA" id="ARBA00023004"/>
    </source>
</evidence>
<dbReference type="InterPro" id="IPR002401">
    <property type="entry name" value="Cyt_P450_E_grp-I"/>
</dbReference>
<protein>
    <submittedName>
        <fullName evidence="14">Miltiradiene/abietatriene hydroxylase</fullName>
    </submittedName>
</protein>
<evidence type="ECO:0000256" key="9">
    <source>
        <dbReference type="ARBA" id="ARBA00023033"/>
    </source>
</evidence>
<dbReference type="GO" id="GO:0020037">
    <property type="term" value="F:heme binding"/>
    <property type="evidence" value="ECO:0007669"/>
    <property type="project" value="InterPro"/>
</dbReference>
<keyword evidence="9 12" id="KW-0503">Monooxygenase</keyword>
<dbReference type="PANTHER" id="PTHR47950">
    <property type="entry name" value="CYTOCHROME P450, FAMILY 76, SUBFAMILY C, POLYPEPTIDE 5-RELATED"/>
    <property type="match status" value="1"/>
</dbReference>
<evidence type="ECO:0000256" key="13">
    <source>
        <dbReference type="SAM" id="Phobius"/>
    </source>
</evidence>
<sequence length="498" mass="56531">MDLYALFIALFFITWSCFLFFRSGLRQRKSKKLPPGPYPYPIVGNMLQLGQKPHQSLAKLSKTYGPLMSIHLGSLYTVIVSSPEMAREVMQKYGQAFSGRTIAQAVHAHDHDKISMAFLPTGEHWRNMRKVCKEQMFSNHSLEVSQGLREEKLEQLLDFVQKCCDSGRAVDVREAAFITTLNLMSATLFSTQATEFDSEVTQEFKEIIEGVATIVGVPNFADYFPILKPFDPQGVKRMADYYFGKLLAKIQGYLNERLESRRTSPDAPKKNDFLETLVDISLGSEYKLTSDDITHLLLDLFVGGSETNTTSIEWIMSELILNPDKLAKVKNELKTVVGESKQVQESDMPRLPYLQAVIKEVLRYHPPGPLLLPRKAEYDQEVNGYLIPKGTQVLVNVWAMGRDPRVWTNPESFEPERFLDQKIDFKGQDYELIPFGSGRRICPGMPLANRILHMTTAILVHNFDWKLEEGAADADHKGELFGLAVRRAVPLRIIPIKP</sequence>
<dbReference type="SUPFAM" id="SSF48264">
    <property type="entry name" value="Cytochrome P450"/>
    <property type="match status" value="1"/>
</dbReference>
<dbReference type="AlphaFoldDB" id="A0A977QAC1"/>
<proteinExistence type="evidence at transcript level"/>
<dbReference type="Gene3D" id="1.10.630.10">
    <property type="entry name" value="Cytochrome P450"/>
    <property type="match status" value="1"/>
</dbReference>
<reference evidence="14" key="1">
    <citation type="submission" date="2022-04" db="EMBL/GenBank/DDBJ databases">
        <title>Uncovering a miltiradiene biosynthetic gene cluster in the Lamiaceae reveals a dynamic evolutionary trajectory.</title>
        <authorList>
            <person name="Lanier E.R."/>
            <person name="Bryson A.E."/>
            <person name="Lau K.H."/>
            <person name="Mathieu D."/>
            <person name="Yocca A.E."/>
            <person name="Miller G.P."/>
            <person name="Edger P.P."/>
            <person name="Buell C.R."/>
            <person name="Hamberger B."/>
        </authorList>
    </citation>
    <scope>NUCLEOTIDE SEQUENCE</scope>
</reference>
<evidence type="ECO:0000256" key="10">
    <source>
        <dbReference type="ARBA" id="ARBA00023136"/>
    </source>
</evidence>
<feature type="transmembrane region" description="Helical" evidence="13">
    <location>
        <begin position="6"/>
        <end position="25"/>
    </location>
</feature>
<evidence type="ECO:0000313" key="14">
    <source>
        <dbReference type="EMBL" id="UXG91340.1"/>
    </source>
</evidence>
<dbReference type="GO" id="GO:0005506">
    <property type="term" value="F:iron ion binding"/>
    <property type="evidence" value="ECO:0007669"/>
    <property type="project" value="InterPro"/>
</dbReference>
<dbReference type="PRINTS" id="PR00463">
    <property type="entry name" value="EP450I"/>
</dbReference>
<evidence type="ECO:0000256" key="12">
    <source>
        <dbReference type="RuleBase" id="RU000461"/>
    </source>
</evidence>
<keyword evidence="4 13" id="KW-0812">Transmembrane</keyword>
<dbReference type="PANTHER" id="PTHR47950:SF4">
    <property type="entry name" value="GERANIOL 8-HYDROXYLASE-LIKE"/>
    <property type="match status" value="1"/>
</dbReference>
<organism evidence="14">
    <name type="scientific">Callicarpa americana</name>
    <name type="common">American beautyberry</name>
    <dbReference type="NCBI Taxonomy" id="204211"/>
    <lineage>
        <taxon>Eukaryota</taxon>
        <taxon>Viridiplantae</taxon>
        <taxon>Streptophyta</taxon>
        <taxon>Embryophyta</taxon>
        <taxon>Tracheophyta</taxon>
        <taxon>Spermatophyta</taxon>
        <taxon>Magnoliopsida</taxon>
        <taxon>eudicotyledons</taxon>
        <taxon>Gunneridae</taxon>
        <taxon>Pentapetalae</taxon>
        <taxon>asterids</taxon>
        <taxon>lamiids</taxon>
        <taxon>Lamiales</taxon>
        <taxon>Lamiaceae</taxon>
        <taxon>Callicarpoideae</taxon>
        <taxon>Callicarpa</taxon>
    </lineage>
</organism>
<dbReference type="CDD" id="cd11073">
    <property type="entry name" value="CYP76-like"/>
    <property type="match status" value="1"/>
</dbReference>
<dbReference type="GO" id="GO:0004497">
    <property type="term" value="F:monooxygenase activity"/>
    <property type="evidence" value="ECO:0007669"/>
    <property type="project" value="UniProtKB-KW"/>
</dbReference>
<keyword evidence="8 11" id="KW-0408">Iron</keyword>
<comment type="similarity">
    <text evidence="2 12">Belongs to the cytochrome P450 family.</text>
</comment>
<dbReference type="InterPro" id="IPR001128">
    <property type="entry name" value="Cyt_P450"/>
</dbReference>
<evidence type="ECO:0000256" key="2">
    <source>
        <dbReference type="ARBA" id="ARBA00010617"/>
    </source>
</evidence>
<dbReference type="GO" id="GO:0016020">
    <property type="term" value="C:membrane"/>
    <property type="evidence" value="ECO:0007669"/>
    <property type="project" value="UniProtKB-SubCell"/>
</dbReference>
<evidence type="ECO:0000256" key="6">
    <source>
        <dbReference type="ARBA" id="ARBA00022989"/>
    </source>
</evidence>
<keyword evidence="6 13" id="KW-1133">Transmembrane helix</keyword>
<accession>A0A977QAC1</accession>
<dbReference type="InterPro" id="IPR036396">
    <property type="entry name" value="Cyt_P450_sf"/>
</dbReference>
<evidence type="ECO:0000256" key="11">
    <source>
        <dbReference type="PIRSR" id="PIRSR602401-1"/>
    </source>
</evidence>
<dbReference type="PRINTS" id="PR00385">
    <property type="entry name" value="P450"/>
</dbReference>
<feature type="binding site" description="axial binding residue" evidence="11">
    <location>
        <position position="442"/>
    </location>
    <ligand>
        <name>heme</name>
        <dbReference type="ChEBI" id="CHEBI:30413"/>
    </ligand>
    <ligandPart>
        <name>Fe</name>
        <dbReference type="ChEBI" id="CHEBI:18248"/>
    </ligandPart>
</feature>
<evidence type="ECO:0000256" key="5">
    <source>
        <dbReference type="ARBA" id="ARBA00022723"/>
    </source>
</evidence>
<evidence type="ECO:0000256" key="1">
    <source>
        <dbReference type="ARBA" id="ARBA00004167"/>
    </source>
</evidence>
<gene>
    <name evidence="14" type="primary">CYP76AH69</name>
</gene>
<comment type="cofactor">
    <cofactor evidence="11">
        <name>heme</name>
        <dbReference type="ChEBI" id="CHEBI:30413"/>
    </cofactor>
</comment>
<dbReference type="InterPro" id="IPR017972">
    <property type="entry name" value="Cyt_P450_CS"/>
</dbReference>
<dbReference type="EMBL" id="ON260871">
    <property type="protein sequence ID" value="UXG91340.1"/>
    <property type="molecule type" value="mRNA"/>
</dbReference>
<dbReference type="Pfam" id="PF00067">
    <property type="entry name" value="p450"/>
    <property type="match status" value="1"/>
</dbReference>